<evidence type="ECO:0000313" key="3">
    <source>
        <dbReference type="EMBL" id="ARP83057.1"/>
    </source>
</evidence>
<dbReference type="InterPro" id="IPR044149">
    <property type="entry name" value="Nitrilases_CHs"/>
</dbReference>
<dbReference type="GO" id="GO:0051410">
    <property type="term" value="P:detoxification of nitrogen compound"/>
    <property type="evidence" value="ECO:0007669"/>
    <property type="project" value="TreeGrafter"/>
</dbReference>
<evidence type="ECO:0000256" key="1">
    <source>
        <dbReference type="ARBA" id="ARBA00008129"/>
    </source>
</evidence>
<dbReference type="STRING" id="1416806.CAL12_21045"/>
<organism evidence="3 4">
    <name type="scientific">Bordetella genomosp. 8</name>
    <dbReference type="NCBI Taxonomy" id="1416806"/>
    <lineage>
        <taxon>Bacteria</taxon>
        <taxon>Pseudomonadati</taxon>
        <taxon>Pseudomonadota</taxon>
        <taxon>Betaproteobacteria</taxon>
        <taxon>Burkholderiales</taxon>
        <taxon>Alcaligenaceae</taxon>
        <taxon>Bordetella</taxon>
    </lineage>
</organism>
<sequence length="316" mass="34263">MAKVTVAVVQAGTEGTDSEATLQKAERLIAECGRKGVQVAVFPEAFIGGYPKGADFHICVGMRRPGTREEYLAYASRAIVVPGPETDRLGAAAREAGLHLTIGVIERAGGTLYCCVLFFGPDGTLLGKHRKTLPTAAERLVWGHGDGSTLTAVDTPWGPMGAVICWENYVPLLRMAMYNKGLTLYCTPTADDRDTWVPSMQHVALEGRCFVLSACQYLTRSQYPEDIRNTITDAPDEVLMRGGSVIIGPLGNVIAGPDFSGETILTAEIDMDDIRRAQFDHDVNGHYSRPDLFKLIVNEQPRSSVVTVNDVVDAYA</sequence>
<dbReference type="PANTHER" id="PTHR46044:SF1">
    <property type="entry name" value="CN HYDROLASE DOMAIN-CONTAINING PROTEIN"/>
    <property type="match status" value="1"/>
</dbReference>
<dbReference type="RefSeq" id="WP_086066398.1">
    <property type="nucleotide sequence ID" value="NZ_CP021108.1"/>
</dbReference>
<reference evidence="3 4" key="1">
    <citation type="submission" date="2017-05" db="EMBL/GenBank/DDBJ databases">
        <title>Complete and WGS of Bordetella genogroups.</title>
        <authorList>
            <person name="Spilker T."/>
            <person name="LiPuma J."/>
        </authorList>
    </citation>
    <scope>NUCLEOTIDE SEQUENCE [LARGE SCALE GENOMIC DNA]</scope>
    <source>
        <strain evidence="3 4">AU19157</strain>
    </source>
</reference>
<protein>
    <submittedName>
        <fullName evidence="3">Nitrilase</fullName>
    </submittedName>
</protein>
<dbReference type="PROSITE" id="PS50263">
    <property type="entry name" value="CN_HYDROLASE"/>
    <property type="match status" value="1"/>
</dbReference>
<dbReference type="GO" id="GO:0018822">
    <property type="term" value="F:nitrile hydratase activity"/>
    <property type="evidence" value="ECO:0007669"/>
    <property type="project" value="TreeGrafter"/>
</dbReference>
<dbReference type="Gene3D" id="3.60.110.10">
    <property type="entry name" value="Carbon-nitrogen hydrolase"/>
    <property type="match status" value="1"/>
</dbReference>
<gene>
    <name evidence="3" type="ORF">CAL12_21045</name>
</gene>
<dbReference type="SUPFAM" id="SSF56317">
    <property type="entry name" value="Carbon-nitrogen hydrolase"/>
    <property type="match status" value="1"/>
</dbReference>
<evidence type="ECO:0000313" key="4">
    <source>
        <dbReference type="Proteomes" id="UP000194151"/>
    </source>
</evidence>
<dbReference type="PROSITE" id="PS00921">
    <property type="entry name" value="NITRIL_CHT_2"/>
    <property type="match status" value="1"/>
</dbReference>
<dbReference type="AlphaFoldDB" id="A0A1W6YPR8"/>
<dbReference type="OrthoDB" id="9803803at2"/>
<keyword evidence="4" id="KW-1185">Reference proteome</keyword>
<feature type="domain" description="CN hydrolase" evidence="2">
    <location>
        <begin position="4"/>
        <end position="271"/>
    </location>
</feature>
<proteinExistence type="inferred from homology"/>
<dbReference type="Pfam" id="PF00795">
    <property type="entry name" value="CN_hydrolase"/>
    <property type="match status" value="1"/>
</dbReference>
<dbReference type="KEGG" id="bgv:CAL12_21045"/>
<comment type="similarity">
    <text evidence="1">Belongs to the carbon-nitrogen hydrolase superfamily. Nitrilase family.</text>
</comment>
<dbReference type="EMBL" id="CP021108">
    <property type="protein sequence ID" value="ARP83057.1"/>
    <property type="molecule type" value="Genomic_DNA"/>
</dbReference>
<dbReference type="GO" id="GO:0000257">
    <property type="term" value="F:nitrilase activity"/>
    <property type="evidence" value="ECO:0007669"/>
    <property type="project" value="UniProtKB-ARBA"/>
</dbReference>
<dbReference type="InterPro" id="IPR036526">
    <property type="entry name" value="C-N_Hydrolase_sf"/>
</dbReference>
<dbReference type="CDD" id="cd07564">
    <property type="entry name" value="nitrilases_CHs"/>
    <property type="match status" value="1"/>
</dbReference>
<dbReference type="Proteomes" id="UP000194151">
    <property type="component" value="Chromosome"/>
</dbReference>
<dbReference type="PANTHER" id="PTHR46044">
    <property type="entry name" value="NITRILASE"/>
    <property type="match status" value="1"/>
</dbReference>
<name>A0A1W6YPR8_9BORD</name>
<dbReference type="InterPro" id="IPR003010">
    <property type="entry name" value="C-N_Hydrolase"/>
</dbReference>
<dbReference type="InterPro" id="IPR000132">
    <property type="entry name" value="Nitrilase/CN_hydratase_CS"/>
</dbReference>
<accession>A0A1W6YPR8</accession>
<evidence type="ECO:0000259" key="2">
    <source>
        <dbReference type="PROSITE" id="PS50263"/>
    </source>
</evidence>